<sequence length="155" mass="18077">MFCIRGEQHEHSVNTSFILSYGLVCTILGRVAPESVARAWCEYHLEGMSILRYTYRSLAQAAEMREGKRTLFIGCSAISKASHIIWGTEAAMKSWNQDFLRLFLWHICAKGHALGALIEMEARVCRYNPWEYGWRDGWTQCVYIDRNEYFECDFE</sequence>
<gene>
    <name evidence="1" type="ORF">NCTC10418_01290</name>
</gene>
<evidence type="ECO:0000313" key="2">
    <source>
        <dbReference type="Proteomes" id="UP000255460"/>
    </source>
</evidence>
<organism evidence="1 2">
    <name type="scientific">Escherichia coli</name>
    <dbReference type="NCBI Taxonomy" id="562"/>
    <lineage>
        <taxon>Bacteria</taxon>
        <taxon>Pseudomonadati</taxon>
        <taxon>Pseudomonadota</taxon>
        <taxon>Gammaproteobacteria</taxon>
        <taxon>Enterobacterales</taxon>
        <taxon>Enterobacteriaceae</taxon>
        <taxon>Escherichia</taxon>
    </lineage>
</organism>
<dbReference type="EMBL" id="UFZQ01000001">
    <property type="protein sequence ID" value="STE83632.1"/>
    <property type="molecule type" value="Genomic_DNA"/>
</dbReference>
<dbReference type="AlphaFoldDB" id="A0A376KMQ6"/>
<evidence type="ECO:0000313" key="1">
    <source>
        <dbReference type="EMBL" id="STE83632.1"/>
    </source>
</evidence>
<protein>
    <submittedName>
        <fullName evidence="1">Uncharacterized protein</fullName>
    </submittedName>
</protein>
<name>A0A376KMQ6_ECOLX</name>
<reference evidence="1 2" key="1">
    <citation type="submission" date="2018-06" db="EMBL/GenBank/DDBJ databases">
        <authorList>
            <consortium name="Pathogen Informatics"/>
            <person name="Doyle S."/>
        </authorList>
    </citation>
    <scope>NUCLEOTIDE SEQUENCE [LARGE SCALE GENOMIC DNA]</scope>
    <source>
        <strain evidence="1 2">NCTC10418</strain>
    </source>
</reference>
<dbReference type="Proteomes" id="UP000255460">
    <property type="component" value="Unassembled WGS sequence"/>
</dbReference>
<accession>A0A376KMQ6</accession>
<proteinExistence type="predicted"/>